<evidence type="ECO:0000313" key="1">
    <source>
        <dbReference type="EMBL" id="KAH7849275.1"/>
    </source>
</evidence>
<gene>
    <name evidence="1" type="ORF">Vadar_015467</name>
</gene>
<protein>
    <submittedName>
        <fullName evidence="1">Uncharacterized protein</fullName>
    </submittedName>
</protein>
<name>A0ACB7Y731_9ERIC</name>
<comment type="caution">
    <text evidence="1">The sequence shown here is derived from an EMBL/GenBank/DDBJ whole genome shotgun (WGS) entry which is preliminary data.</text>
</comment>
<sequence>MKYHYSTILLFDSYESILLPRHNRTGGIEKITPKATYRHKRLNTFTQNNVVYNCHFCLHQTLIKERDSPSPYEREMSFKVQTILEGGTSTLHRCKFVDSEEGDISNNNVTRMDEFASPTITLDDPVADIPATSRSESVQLRQRQGQEKGLNQGLRKNSESNSAALYAENSIRTSNKRKKRSWISLKEIADNIGCGNHRFLPDLVIRFTICKNF</sequence>
<accession>A0ACB7Y731</accession>
<organism evidence="1 2">
    <name type="scientific">Vaccinium darrowii</name>
    <dbReference type="NCBI Taxonomy" id="229202"/>
    <lineage>
        <taxon>Eukaryota</taxon>
        <taxon>Viridiplantae</taxon>
        <taxon>Streptophyta</taxon>
        <taxon>Embryophyta</taxon>
        <taxon>Tracheophyta</taxon>
        <taxon>Spermatophyta</taxon>
        <taxon>Magnoliopsida</taxon>
        <taxon>eudicotyledons</taxon>
        <taxon>Gunneridae</taxon>
        <taxon>Pentapetalae</taxon>
        <taxon>asterids</taxon>
        <taxon>Ericales</taxon>
        <taxon>Ericaceae</taxon>
        <taxon>Vaccinioideae</taxon>
        <taxon>Vaccinieae</taxon>
        <taxon>Vaccinium</taxon>
    </lineage>
</organism>
<dbReference type="EMBL" id="CM037157">
    <property type="protein sequence ID" value="KAH7849275.1"/>
    <property type="molecule type" value="Genomic_DNA"/>
</dbReference>
<reference evidence="1 2" key="1">
    <citation type="journal article" date="2021" name="Hortic Res">
        <title>High-quality reference genome and annotation aids understanding of berry development for evergreen blueberry (Vaccinium darrowii).</title>
        <authorList>
            <person name="Yu J."/>
            <person name="Hulse-Kemp A.M."/>
            <person name="Babiker E."/>
            <person name="Staton M."/>
        </authorList>
    </citation>
    <scope>NUCLEOTIDE SEQUENCE [LARGE SCALE GENOMIC DNA]</scope>
    <source>
        <strain evidence="2">cv. NJ 8807/NJ 8810</strain>
        <tissue evidence="1">Young leaf</tissue>
    </source>
</reference>
<proteinExistence type="predicted"/>
<evidence type="ECO:0000313" key="2">
    <source>
        <dbReference type="Proteomes" id="UP000828048"/>
    </source>
</evidence>
<keyword evidence="2" id="KW-1185">Reference proteome</keyword>
<dbReference type="Proteomes" id="UP000828048">
    <property type="component" value="Chromosome 7"/>
</dbReference>